<dbReference type="EMBL" id="ABVL01000047">
    <property type="protein sequence ID" value="EDY15907.1"/>
    <property type="molecule type" value="Genomic_DNA"/>
</dbReference>
<dbReference type="Proteomes" id="UP000005824">
    <property type="component" value="Unassembled WGS sequence"/>
</dbReference>
<proteinExistence type="predicted"/>
<dbReference type="STRING" id="497964.CfE428DRAFT_6559"/>
<protein>
    <submittedName>
        <fullName evidence="1">Uncharacterized protein</fullName>
    </submittedName>
</protein>
<organism evidence="1 2">
    <name type="scientific">Chthoniobacter flavus Ellin428</name>
    <dbReference type="NCBI Taxonomy" id="497964"/>
    <lineage>
        <taxon>Bacteria</taxon>
        <taxon>Pseudomonadati</taxon>
        <taxon>Verrucomicrobiota</taxon>
        <taxon>Spartobacteria</taxon>
        <taxon>Chthoniobacterales</taxon>
        <taxon>Chthoniobacteraceae</taxon>
        <taxon>Chthoniobacter</taxon>
    </lineage>
</organism>
<evidence type="ECO:0000313" key="2">
    <source>
        <dbReference type="Proteomes" id="UP000005824"/>
    </source>
</evidence>
<evidence type="ECO:0000313" key="1">
    <source>
        <dbReference type="EMBL" id="EDY15907.1"/>
    </source>
</evidence>
<dbReference type="AlphaFoldDB" id="B4DCB8"/>
<dbReference type="InParanoid" id="B4DCB8"/>
<reference evidence="1 2" key="1">
    <citation type="journal article" date="2011" name="J. Bacteriol.">
        <title>Genome sequence of Chthoniobacter flavus Ellin428, an aerobic heterotrophic soil bacterium.</title>
        <authorList>
            <person name="Kant R."/>
            <person name="van Passel M.W."/>
            <person name="Palva A."/>
            <person name="Lucas S."/>
            <person name="Lapidus A."/>
            <person name="Glavina Del Rio T."/>
            <person name="Dalin E."/>
            <person name="Tice H."/>
            <person name="Bruce D."/>
            <person name="Goodwin L."/>
            <person name="Pitluck S."/>
            <person name="Larimer F.W."/>
            <person name="Land M.L."/>
            <person name="Hauser L."/>
            <person name="Sangwan P."/>
            <person name="de Vos W.M."/>
            <person name="Janssen P.H."/>
            <person name="Smidt H."/>
        </authorList>
    </citation>
    <scope>NUCLEOTIDE SEQUENCE [LARGE SCALE GENOMIC DNA]</scope>
    <source>
        <strain evidence="1 2">Ellin428</strain>
    </source>
</reference>
<accession>B4DCB8</accession>
<gene>
    <name evidence="1" type="ORF">CfE428DRAFT_6559</name>
</gene>
<name>B4DCB8_9BACT</name>
<keyword evidence="2" id="KW-1185">Reference proteome</keyword>
<comment type="caution">
    <text evidence="1">The sequence shown here is derived from an EMBL/GenBank/DDBJ whole genome shotgun (WGS) entry which is preliminary data.</text>
</comment>
<sequence length="45" mass="4857">MTKDKPRLGNKSAASHRGAFKKKTLFSTMSVPGTEGSGLRYLTLS</sequence>